<dbReference type="PANTHER" id="PTHR36503:SF3">
    <property type="entry name" value="BLR0126 PROTEIN"/>
    <property type="match status" value="1"/>
</dbReference>
<sequence>MALKLNVVGIVVADMGRSLAFYRQLGLDVSESENGSPHVEHVLPGGMKVTWDTEETIRSFHPDWSAVPGAGRIELAFECDSPEEVDRLHDELVKAGYDSELAPWDAFWGQRYAVVHDPDGNGVDLYAVNPPKP</sequence>
<dbReference type="SUPFAM" id="SSF54593">
    <property type="entry name" value="Glyoxalase/Bleomycin resistance protein/Dihydroxybiphenyl dioxygenase"/>
    <property type="match status" value="1"/>
</dbReference>
<dbReference type="InterPro" id="IPR004360">
    <property type="entry name" value="Glyas_Fos-R_dOase_dom"/>
</dbReference>
<dbReference type="Gene3D" id="3.10.180.10">
    <property type="entry name" value="2,3-Dihydroxybiphenyl 1,2-Dioxygenase, domain 1"/>
    <property type="match status" value="1"/>
</dbReference>
<dbReference type="EMBL" id="CP073720">
    <property type="protein sequence ID" value="UWP82282.1"/>
    <property type="molecule type" value="Genomic_DNA"/>
</dbReference>
<feature type="domain" description="Glyoxalase/fosfomycin resistance/dioxygenase" evidence="1">
    <location>
        <begin position="4"/>
        <end position="123"/>
    </location>
</feature>
<dbReference type="PANTHER" id="PTHR36503">
    <property type="entry name" value="BLR2520 PROTEIN"/>
    <property type="match status" value="1"/>
</dbReference>
<accession>A0ABY5VX13</accession>
<reference evidence="2" key="1">
    <citation type="submission" date="2021-04" db="EMBL/GenBank/DDBJ databases">
        <authorList>
            <person name="Hartkoorn R.C."/>
            <person name="Beaudoing E."/>
            <person name="Hot D."/>
        </authorList>
    </citation>
    <scope>NUCLEOTIDE SEQUENCE</scope>
    <source>
        <strain evidence="2">NRRL B-16292</strain>
    </source>
</reference>
<gene>
    <name evidence="2" type="ORF">Dfulv_45685</name>
</gene>
<evidence type="ECO:0000259" key="1">
    <source>
        <dbReference type="Pfam" id="PF00903"/>
    </source>
</evidence>
<dbReference type="RefSeq" id="WP_259860054.1">
    <property type="nucleotide sequence ID" value="NZ_BAAAST010000013.1"/>
</dbReference>
<reference evidence="2" key="2">
    <citation type="submission" date="2022-09" db="EMBL/GenBank/DDBJ databases">
        <title>Biosynthetic gene clusters of Dactylosporangioum fulvum.</title>
        <authorList>
            <person name="Caradec T."/>
        </authorList>
    </citation>
    <scope>NUCLEOTIDE SEQUENCE</scope>
    <source>
        <strain evidence="2">NRRL B-16292</strain>
    </source>
</reference>
<dbReference type="Pfam" id="PF00903">
    <property type="entry name" value="Glyoxalase"/>
    <property type="match status" value="1"/>
</dbReference>
<dbReference type="InterPro" id="IPR029068">
    <property type="entry name" value="Glyas_Bleomycin-R_OHBP_Dase"/>
</dbReference>
<keyword evidence="3" id="KW-1185">Reference proteome</keyword>
<evidence type="ECO:0000313" key="3">
    <source>
        <dbReference type="Proteomes" id="UP001059617"/>
    </source>
</evidence>
<protein>
    <submittedName>
        <fullName evidence="2">VOC family protein</fullName>
    </submittedName>
</protein>
<proteinExistence type="predicted"/>
<organism evidence="2 3">
    <name type="scientific">Dactylosporangium fulvum</name>
    <dbReference type="NCBI Taxonomy" id="53359"/>
    <lineage>
        <taxon>Bacteria</taxon>
        <taxon>Bacillati</taxon>
        <taxon>Actinomycetota</taxon>
        <taxon>Actinomycetes</taxon>
        <taxon>Micromonosporales</taxon>
        <taxon>Micromonosporaceae</taxon>
        <taxon>Dactylosporangium</taxon>
    </lineage>
</organism>
<evidence type="ECO:0000313" key="2">
    <source>
        <dbReference type="EMBL" id="UWP82282.1"/>
    </source>
</evidence>
<name>A0ABY5VX13_9ACTN</name>
<dbReference type="Proteomes" id="UP001059617">
    <property type="component" value="Chromosome"/>
</dbReference>